<keyword evidence="2" id="KW-1185">Reference proteome</keyword>
<organism evidence="1 2">
    <name type="scientific">Stephania yunnanensis</name>
    <dbReference type="NCBI Taxonomy" id="152371"/>
    <lineage>
        <taxon>Eukaryota</taxon>
        <taxon>Viridiplantae</taxon>
        <taxon>Streptophyta</taxon>
        <taxon>Embryophyta</taxon>
        <taxon>Tracheophyta</taxon>
        <taxon>Spermatophyta</taxon>
        <taxon>Magnoliopsida</taxon>
        <taxon>Ranunculales</taxon>
        <taxon>Menispermaceae</taxon>
        <taxon>Menispermoideae</taxon>
        <taxon>Cissampelideae</taxon>
        <taxon>Stephania</taxon>
    </lineage>
</organism>
<proteinExistence type="predicted"/>
<comment type="caution">
    <text evidence="1">The sequence shown here is derived from an EMBL/GenBank/DDBJ whole genome shotgun (WGS) entry which is preliminary data.</text>
</comment>
<evidence type="ECO:0000313" key="2">
    <source>
        <dbReference type="Proteomes" id="UP001420932"/>
    </source>
</evidence>
<accession>A0AAP0EH07</accession>
<protein>
    <submittedName>
        <fullName evidence="1">Uncharacterized protein</fullName>
    </submittedName>
</protein>
<dbReference type="AlphaFoldDB" id="A0AAP0EH07"/>
<reference evidence="1 2" key="1">
    <citation type="submission" date="2024-01" db="EMBL/GenBank/DDBJ databases">
        <title>Genome assemblies of Stephania.</title>
        <authorList>
            <person name="Yang L."/>
        </authorList>
    </citation>
    <scope>NUCLEOTIDE SEQUENCE [LARGE SCALE GENOMIC DNA]</scope>
    <source>
        <strain evidence="1">YNDBR</strain>
        <tissue evidence="1">Leaf</tissue>
    </source>
</reference>
<name>A0AAP0EH07_9MAGN</name>
<gene>
    <name evidence="1" type="ORF">Syun_028035</name>
</gene>
<evidence type="ECO:0000313" key="1">
    <source>
        <dbReference type="EMBL" id="KAK9093124.1"/>
    </source>
</evidence>
<dbReference type="EMBL" id="JBBNAF010000012">
    <property type="protein sequence ID" value="KAK9093124.1"/>
    <property type="molecule type" value="Genomic_DNA"/>
</dbReference>
<dbReference type="Proteomes" id="UP001420932">
    <property type="component" value="Unassembled WGS sequence"/>
</dbReference>
<sequence length="51" mass="5648">MNRDEDEEEGMVDVRAVGQMRRAVALKEMEGGLIASIDIESAPLLLRNAFT</sequence>